<sequence length="714" mass="79270">MMQHLENMNYALGYRMGLASTEAQSDFDACLWPLLQALGWRGLPRQVAEALPHMDKALDLTDFRNVMAHLNYQSREIDTTFDQIDDRMMPCLFVPDHGTALIVIRPEDKGIRVFDGGTDREMVLRSSGITGKLYQFTMADRRARYFEDDKRGWFGGIAERFSSLGYQLLLMTLMLNVMALATPIFVMGIYDRVIGTRSIPMLIQFSIGIGIILILSWILRALRSQIVSHFGARLDTLVSGAIFERLLSLPPAFTERAPVGVQISRIRDFESVREFFTGPMALVMLEMPFVPIFLMVMFYLGGWLAIIPVALIGVFLLIGLVTFPVVTRRVAELGRHGANRQEFLVETVGKMSVLKYTASEKRWLSRFREISADTAHAGFRVSMINNVINTSAQILMISAGALVLAFGADRVMNAQMSVGALVASMMLAWRILGPINQAFLGLPRLAQLRGSVRQINRLMNLQPEGDLVPRSVEQRRFEGAISFSRVSFRYTSDSDPALVGVNFDIKPGQVVAVVGANGAGKSSLIKLVAGMYQPQAGAVLIDGADIRQMDPQTLRQAISYVPQDIEFFRGSIAQNLRLANPVASADDLRMACMSAGILQEVEALPDGFDTRVGDQHSSRFSASFLQRLALARAFVREAPIILFDEPTNGLDQRADRAFQHTINRLRGGSTIFLITHRPSHLDLADRILVLEAGQLRGDAPPARIKQQVIDGGYL</sequence>
<feature type="transmembrane region" description="Helical" evidence="7">
    <location>
        <begin position="387"/>
        <end position="408"/>
    </location>
</feature>
<keyword evidence="5 7" id="KW-1133">Transmembrane helix</keyword>
<feature type="transmembrane region" description="Helical" evidence="7">
    <location>
        <begin position="305"/>
        <end position="326"/>
    </location>
</feature>
<evidence type="ECO:0000256" key="4">
    <source>
        <dbReference type="ARBA" id="ARBA00022840"/>
    </source>
</evidence>
<gene>
    <name evidence="10" type="ORF">TH19_15250</name>
</gene>
<evidence type="ECO:0000259" key="9">
    <source>
        <dbReference type="PROSITE" id="PS50929"/>
    </source>
</evidence>
<keyword evidence="3" id="KW-0547">Nucleotide-binding</keyword>
<protein>
    <submittedName>
        <fullName evidence="10">Lantibiotic ABC transporter</fullName>
    </submittedName>
</protein>
<accession>A0A367W3U7</accession>
<dbReference type="OrthoDB" id="5288404at2"/>
<evidence type="ECO:0000256" key="5">
    <source>
        <dbReference type="ARBA" id="ARBA00022989"/>
    </source>
</evidence>
<dbReference type="CDD" id="cd18566">
    <property type="entry name" value="ABC_6TM_PrtD_LapB_HlyB_like"/>
    <property type="match status" value="1"/>
</dbReference>
<dbReference type="GO" id="GO:0034040">
    <property type="term" value="F:ATPase-coupled lipid transmembrane transporter activity"/>
    <property type="evidence" value="ECO:0007669"/>
    <property type="project" value="TreeGrafter"/>
</dbReference>
<keyword evidence="4" id="KW-0067">ATP-binding</keyword>
<dbReference type="Gene3D" id="1.20.1560.10">
    <property type="entry name" value="ABC transporter type 1, transmembrane domain"/>
    <property type="match status" value="1"/>
</dbReference>
<reference evidence="10 11" key="1">
    <citation type="submission" date="2014-07" db="EMBL/GenBank/DDBJ databases">
        <title>Draft genome sequence of Thalassospira profundimaris 35.</title>
        <authorList>
            <person name="Lai Q."/>
            <person name="Shao Z."/>
        </authorList>
    </citation>
    <scope>NUCLEOTIDE SEQUENCE [LARGE SCALE GENOMIC DNA]</scope>
    <source>
        <strain evidence="10 11">35</strain>
    </source>
</reference>
<dbReference type="SMART" id="SM00382">
    <property type="entry name" value="AAA"/>
    <property type="match status" value="1"/>
</dbReference>
<dbReference type="Pfam" id="PF00664">
    <property type="entry name" value="ABC_membrane"/>
    <property type="match status" value="1"/>
</dbReference>
<dbReference type="InterPro" id="IPR036640">
    <property type="entry name" value="ABC1_TM_sf"/>
</dbReference>
<dbReference type="PANTHER" id="PTHR24221:SF248">
    <property type="entry name" value="ABC TRANSPORTER TRANSMEMBRANE REGION"/>
    <property type="match status" value="1"/>
</dbReference>
<evidence type="ECO:0000256" key="2">
    <source>
        <dbReference type="ARBA" id="ARBA00022692"/>
    </source>
</evidence>
<proteinExistence type="predicted"/>
<dbReference type="EMBL" id="JPWF01000009">
    <property type="protein sequence ID" value="RCK35067.1"/>
    <property type="molecule type" value="Genomic_DNA"/>
</dbReference>
<keyword evidence="2 7" id="KW-0812">Transmembrane</keyword>
<feature type="transmembrane region" description="Helical" evidence="7">
    <location>
        <begin position="202"/>
        <end position="219"/>
    </location>
</feature>
<dbReference type="InterPro" id="IPR003593">
    <property type="entry name" value="AAA+_ATPase"/>
</dbReference>
<keyword evidence="6 7" id="KW-0472">Membrane</keyword>
<dbReference type="InterPro" id="IPR027417">
    <property type="entry name" value="P-loop_NTPase"/>
</dbReference>
<dbReference type="Pfam" id="PF00005">
    <property type="entry name" value="ABC_tran"/>
    <property type="match status" value="1"/>
</dbReference>
<organism evidence="10 11">
    <name type="scientific">Thalassospira profundimaris</name>
    <dbReference type="NCBI Taxonomy" id="502049"/>
    <lineage>
        <taxon>Bacteria</taxon>
        <taxon>Pseudomonadati</taxon>
        <taxon>Pseudomonadota</taxon>
        <taxon>Alphaproteobacteria</taxon>
        <taxon>Rhodospirillales</taxon>
        <taxon>Thalassospiraceae</taxon>
        <taxon>Thalassospira</taxon>
    </lineage>
</organism>
<feature type="transmembrane region" description="Helical" evidence="7">
    <location>
        <begin position="168"/>
        <end position="190"/>
    </location>
</feature>
<feature type="transmembrane region" description="Helical" evidence="7">
    <location>
        <begin position="275"/>
        <end position="299"/>
    </location>
</feature>
<dbReference type="SUPFAM" id="SSF52540">
    <property type="entry name" value="P-loop containing nucleoside triphosphate hydrolases"/>
    <property type="match status" value="1"/>
</dbReference>
<dbReference type="Gene3D" id="3.40.50.300">
    <property type="entry name" value="P-loop containing nucleotide triphosphate hydrolases"/>
    <property type="match status" value="1"/>
</dbReference>
<evidence type="ECO:0000313" key="10">
    <source>
        <dbReference type="EMBL" id="RCK35067.1"/>
    </source>
</evidence>
<dbReference type="RefSeq" id="WP_114103117.1">
    <property type="nucleotide sequence ID" value="NZ_JPWF01000009.1"/>
</dbReference>
<evidence type="ECO:0000256" key="1">
    <source>
        <dbReference type="ARBA" id="ARBA00004651"/>
    </source>
</evidence>
<evidence type="ECO:0000259" key="8">
    <source>
        <dbReference type="PROSITE" id="PS50893"/>
    </source>
</evidence>
<evidence type="ECO:0000256" key="7">
    <source>
        <dbReference type="SAM" id="Phobius"/>
    </source>
</evidence>
<dbReference type="InterPro" id="IPR003439">
    <property type="entry name" value="ABC_transporter-like_ATP-bd"/>
</dbReference>
<name>A0A367W3U7_9PROT</name>
<dbReference type="GO" id="GO:0016887">
    <property type="term" value="F:ATP hydrolysis activity"/>
    <property type="evidence" value="ECO:0007669"/>
    <property type="project" value="InterPro"/>
</dbReference>
<dbReference type="InterPro" id="IPR011527">
    <property type="entry name" value="ABC1_TM_dom"/>
</dbReference>
<dbReference type="PROSITE" id="PS50893">
    <property type="entry name" value="ABC_TRANSPORTER_2"/>
    <property type="match status" value="1"/>
</dbReference>
<feature type="domain" description="ABC transporter" evidence="8">
    <location>
        <begin position="481"/>
        <end position="714"/>
    </location>
</feature>
<dbReference type="AlphaFoldDB" id="A0A367W3U7"/>
<dbReference type="SUPFAM" id="SSF90123">
    <property type="entry name" value="ABC transporter transmembrane region"/>
    <property type="match status" value="1"/>
</dbReference>
<dbReference type="GO" id="GO:0140359">
    <property type="term" value="F:ABC-type transporter activity"/>
    <property type="evidence" value="ECO:0007669"/>
    <property type="project" value="InterPro"/>
</dbReference>
<dbReference type="Proteomes" id="UP000253226">
    <property type="component" value="Unassembled WGS sequence"/>
</dbReference>
<comment type="subcellular location">
    <subcellularLocation>
        <location evidence="1">Cell membrane</location>
        <topology evidence="1">Multi-pass membrane protein</topology>
    </subcellularLocation>
</comment>
<dbReference type="GO" id="GO:0005524">
    <property type="term" value="F:ATP binding"/>
    <property type="evidence" value="ECO:0007669"/>
    <property type="project" value="UniProtKB-KW"/>
</dbReference>
<dbReference type="GO" id="GO:0005886">
    <property type="term" value="C:plasma membrane"/>
    <property type="evidence" value="ECO:0007669"/>
    <property type="project" value="UniProtKB-SubCell"/>
</dbReference>
<comment type="caution">
    <text evidence="10">The sequence shown here is derived from an EMBL/GenBank/DDBJ whole genome shotgun (WGS) entry which is preliminary data.</text>
</comment>
<dbReference type="PANTHER" id="PTHR24221">
    <property type="entry name" value="ATP-BINDING CASSETTE SUB-FAMILY B"/>
    <property type="match status" value="1"/>
</dbReference>
<evidence type="ECO:0000256" key="3">
    <source>
        <dbReference type="ARBA" id="ARBA00022741"/>
    </source>
</evidence>
<dbReference type="InterPro" id="IPR039421">
    <property type="entry name" value="Type_1_exporter"/>
</dbReference>
<dbReference type="PROSITE" id="PS50929">
    <property type="entry name" value="ABC_TM1F"/>
    <property type="match status" value="1"/>
</dbReference>
<feature type="domain" description="ABC transmembrane type-1" evidence="9">
    <location>
        <begin position="168"/>
        <end position="447"/>
    </location>
</feature>
<evidence type="ECO:0000256" key="6">
    <source>
        <dbReference type="ARBA" id="ARBA00023136"/>
    </source>
</evidence>
<evidence type="ECO:0000313" key="11">
    <source>
        <dbReference type="Proteomes" id="UP000253226"/>
    </source>
</evidence>